<evidence type="ECO:0000259" key="1">
    <source>
        <dbReference type="Pfam" id="PF00294"/>
    </source>
</evidence>
<dbReference type="RefSeq" id="WP_134482505.1">
    <property type="nucleotide sequence ID" value="NZ_LR216287.1"/>
</dbReference>
<keyword evidence="2" id="KW-0808">Transferase</keyword>
<dbReference type="Gene3D" id="3.40.1190.20">
    <property type="match status" value="1"/>
</dbReference>
<proteinExistence type="predicted"/>
<dbReference type="Pfam" id="PF00294">
    <property type="entry name" value="PfkB"/>
    <property type="match status" value="1"/>
</dbReference>
<gene>
    <name evidence="2" type="ORF">NFRAN_0018</name>
</gene>
<dbReference type="OrthoDB" id="26949at2157"/>
<dbReference type="AlphaFoldDB" id="A0A484IBE5"/>
<dbReference type="InterPro" id="IPR011611">
    <property type="entry name" value="PfkB_dom"/>
</dbReference>
<accession>A0A484IBE5</accession>
<dbReference type="KEGG" id="nfn:NFRAN_0018"/>
<keyword evidence="3" id="KW-1185">Reference proteome</keyword>
<reference evidence="2 3" key="1">
    <citation type="submission" date="2019-02" db="EMBL/GenBank/DDBJ databases">
        <authorList>
            <person name="Lehtovirta-Morley E L."/>
        </authorList>
    </citation>
    <scope>NUCLEOTIDE SEQUENCE [LARGE SCALE GENOMIC DNA]</scope>
    <source>
        <strain evidence="2">NFRAN1</strain>
    </source>
</reference>
<dbReference type="InterPro" id="IPR029056">
    <property type="entry name" value="Ribokinase-like"/>
</dbReference>
<dbReference type="Proteomes" id="UP000294299">
    <property type="component" value="Chromosome NFRAN"/>
</dbReference>
<keyword evidence="2" id="KW-0418">Kinase</keyword>
<sequence>MKLCIASHIVLDEIVDLDGKQLESLGGPVCYGSLLAKTFKFDPSPATKVGTDISDKVKTLKEYGINLVDSQIDPSNPTTRFKLKSKRDGGRELFLLSRCSPIKLIDIPHSDGLVVSPVIGEISADTLSEIVKSEKNRFVMVDPQGFLRNASEDGSVTNKKHLDLDLKGVTAIKADEDELSALTGGLASLEGMKMLKKKYGIEHIISTSKTDIIFLNKNIVYSIKIKKIDSPDHTGLGDILATSFTCAYLKEKDPLWAISFGAGSVISALQSKKRGIEKIPSSLKLIEKNSTYIYNTIKFKVID</sequence>
<dbReference type="EMBL" id="LR216287">
    <property type="protein sequence ID" value="VFJ12339.1"/>
    <property type="molecule type" value="Genomic_DNA"/>
</dbReference>
<dbReference type="GO" id="GO:0016301">
    <property type="term" value="F:kinase activity"/>
    <property type="evidence" value="ECO:0007669"/>
    <property type="project" value="UniProtKB-KW"/>
</dbReference>
<evidence type="ECO:0000313" key="3">
    <source>
        <dbReference type="Proteomes" id="UP000294299"/>
    </source>
</evidence>
<name>A0A484IBE5_9ARCH</name>
<feature type="domain" description="Carbohydrate kinase PfkB" evidence="1">
    <location>
        <begin position="101"/>
        <end position="262"/>
    </location>
</feature>
<dbReference type="GeneID" id="39419628"/>
<protein>
    <submittedName>
        <fullName evidence="2">PfkB family carbohydrate kinase</fullName>
    </submittedName>
</protein>
<organism evidence="2 3">
    <name type="scientific">Candidatus Nitrosocosmicus franklandianus</name>
    <dbReference type="NCBI Taxonomy" id="1798806"/>
    <lineage>
        <taxon>Archaea</taxon>
        <taxon>Nitrososphaerota</taxon>
        <taxon>Nitrososphaeria</taxon>
        <taxon>Nitrososphaerales</taxon>
        <taxon>Nitrososphaeraceae</taxon>
        <taxon>Candidatus Nitrosocosmicus</taxon>
    </lineage>
</organism>
<evidence type="ECO:0000313" key="2">
    <source>
        <dbReference type="EMBL" id="VFJ12339.1"/>
    </source>
</evidence>
<dbReference type="SUPFAM" id="SSF53613">
    <property type="entry name" value="Ribokinase-like"/>
    <property type="match status" value="1"/>
</dbReference>